<keyword evidence="1" id="KW-0496">Mitochondrion</keyword>
<protein>
    <submittedName>
        <fullName evidence="1">Uncharacterized protein</fullName>
    </submittedName>
</protein>
<dbReference type="EMBL" id="KY774314">
    <property type="protein sequence ID" value="ART32321.1"/>
    <property type="molecule type" value="Genomic_DNA"/>
</dbReference>
<proteinExistence type="predicted"/>
<organism evidence="1">
    <name type="scientific">Utricularia reniformis</name>
    <dbReference type="NCBI Taxonomy" id="192314"/>
    <lineage>
        <taxon>Eukaryota</taxon>
        <taxon>Viridiplantae</taxon>
        <taxon>Streptophyta</taxon>
        <taxon>Embryophyta</taxon>
        <taxon>Tracheophyta</taxon>
        <taxon>Spermatophyta</taxon>
        <taxon>Magnoliopsida</taxon>
        <taxon>eudicotyledons</taxon>
        <taxon>Gunneridae</taxon>
        <taxon>Pentapetalae</taxon>
        <taxon>asterids</taxon>
        <taxon>lamiids</taxon>
        <taxon>Lamiales</taxon>
        <taxon>Lentibulariaceae</taxon>
        <taxon>Utricularia</taxon>
    </lineage>
</organism>
<sequence>MNETLNIGLLSVSFFATTLPPFPSLWHLALARDILFEFPAGLSHASG</sequence>
<gene>
    <name evidence="1" type="ORF">AEK19_MT2174</name>
</gene>
<geneLocation type="mitochondrion" evidence="1"/>
<evidence type="ECO:0000313" key="1">
    <source>
        <dbReference type="EMBL" id="ART32321.1"/>
    </source>
</evidence>
<accession>A0A1Y0B4H3</accession>
<name>A0A1Y0B4H3_9LAMI</name>
<reference evidence="1" key="1">
    <citation type="submission" date="2017-03" db="EMBL/GenBank/DDBJ databases">
        <title>The mitochondrial genome of the carnivorous plant Utricularia reniformis (Lentibulariaceae): structure, comparative analysis and evolutionary landmarks.</title>
        <authorList>
            <person name="Silva S.R."/>
            <person name="Alvarenga D.O."/>
            <person name="Michael T.P."/>
            <person name="Miranda V.F.O."/>
            <person name="Varani A.M."/>
        </authorList>
    </citation>
    <scope>NUCLEOTIDE SEQUENCE</scope>
</reference>
<dbReference type="AlphaFoldDB" id="A0A1Y0B4H3"/>